<reference evidence="1 2" key="1">
    <citation type="journal article" date="2019" name="Int. J. Syst. Evol. Microbiol.">
        <title>The Global Catalogue of Microorganisms (GCM) 10K type strain sequencing project: providing services to taxonomists for standard genome sequencing and annotation.</title>
        <authorList>
            <consortium name="The Broad Institute Genomics Platform"/>
            <consortium name="The Broad Institute Genome Sequencing Center for Infectious Disease"/>
            <person name="Wu L."/>
            <person name="Ma J."/>
        </authorList>
    </citation>
    <scope>NUCLEOTIDE SEQUENCE [LARGE SCALE GENOMIC DNA]</scope>
    <source>
        <strain evidence="1 2">JCM 10696</strain>
    </source>
</reference>
<evidence type="ECO:0000313" key="1">
    <source>
        <dbReference type="EMBL" id="GAA0960123.1"/>
    </source>
</evidence>
<organism evidence="1 2">
    <name type="scientific">Actinocorallia libanotica</name>
    <dbReference type="NCBI Taxonomy" id="46162"/>
    <lineage>
        <taxon>Bacteria</taxon>
        <taxon>Bacillati</taxon>
        <taxon>Actinomycetota</taxon>
        <taxon>Actinomycetes</taxon>
        <taxon>Streptosporangiales</taxon>
        <taxon>Thermomonosporaceae</taxon>
        <taxon>Actinocorallia</taxon>
    </lineage>
</organism>
<name>A0ABN1RMM9_9ACTN</name>
<sequence>MDPITLAIAAAVATGVATGAGETAGAALATLTGRIRDRFTDRREELESTETAATALDEEFARDPEFQRECLDLWRQAGGDTTNSFTGQARNVIQARDVHGGITLN</sequence>
<evidence type="ECO:0000313" key="2">
    <source>
        <dbReference type="Proteomes" id="UP001500665"/>
    </source>
</evidence>
<keyword evidence="2" id="KW-1185">Reference proteome</keyword>
<dbReference type="RefSeq" id="WP_344243468.1">
    <property type="nucleotide sequence ID" value="NZ_BAAAHH010000023.1"/>
</dbReference>
<dbReference type="EMBL" id="BAAAHH010000023">
    <property type="protein sequence ID" value="GAA0960123.1"/>
    <property type="molecule type" value="Genomic_DNA"/>
</dbReference>
<dbReference type="Proteomes" id="UP001500665">
    <property type="component" value="Unassembled WGS sequence"/>
</dbReference>
<protein>
    <submittedName>
        <fullName evidence="1">Uncharacterized protein</fullName>
    </submittedName>
</protein>
<proteinExistence type="predicted"/>
<accession>A0ABN1RMM9</accession>
<comment type="caution">
    <text evidence="1">The sequence shown here is derived from an EMBL/GenBank/DDBJ whole genome shotgun (WGS) entry which is preliminary data.</text>
</comment>
<gene>
    <name evidence="1" type="ORF">GCM10009550_50830</name>
</gene>